<organism evidence="2 3">
    <name type="scientific">Dovyalis caffra</name>
    <dbReference type="NCBI Taxonomy" id="77055"/>
    <lineage>
        <taxon>Eukaryota</taxon>
        <taxon>Viridiplantae</taxon>
        <taxon>Streptophyta</taxon>
        <taxon>Embryophyta</taxon>
        <taxon>Tracheophyta</taxon>
        <taxon>Spermatophyta</taxon>
        <taxon>Magnoliopsida</taxon>
        <taxon>eudicotyledons</taxon>
        <taxon>Gunneridae</taxon>
        <taxon>Pentapetalae</taxon>
        <taxon>rosids</taxon>
        <taxon>fabids</taxon>
        <taxon>Malpighiales</taxon>
        <taxon>Salicaceae</taxon>
        <taxon>Flacourtieae</taxon>
        <taxon>Dovyalis</taxon>
    </lineage>
</organism>
<keyword evidence="3" id="KW-1185">Reference proteome</keyword>
<evidence type="ECO:0000313" key="3">
    <source>
        <dbReference type="Proteomes" id="UP001314170"/>
    </source>
</evidence>
<evidence type="ECO:0000313" key="2">
    <source>
        <dbReference type="EMBL" id="CAK7330309.1"/>
    </source>
</evidence>
<name>A0AAV1RB05_9ROSI</name>
<protein>
    <submittedName>
        <fullName evidence="2">Uncharacterized protein</fullName>
    </submittedName>
</protein>
<accession>A0AAV1RB05</accession>
<feature type="region of interest" description="Disordered" evidence="1">
    <location>
        <begin position="132"/>
        <end position="178"/>
    </location>
</feature>
<dbReference type="Proteomes" id="UP001314170">
    <property type="component" value="Unassembled WGS sequence"/>
</dbReference>
<reference evidence="2 3" key="1">
    <citation type="submission" date="2024-01" db="EMBL/GenBank/DDBJ databases">
        <authorList>
            <person name="Waweru B."/>
        </authorList>
    </citation>
    <scope>NUCLEOTIDE SEQUENCE [LARGE SCALE GENOMIC DNA]</scope>
</reference>
<sequence length="267" mass="29186">MAKPSDEKRLTIPWISLTDDPLAFNFLLRWTTFRHHVEVFVHDLNVRLLVAFPGNVLPGKKILYSALFIPYGQKPLQPPLVGSMDPRNFVPPPPMPVQFRPVVPVQPQQFLPVSSPRFQPIGRGVTVMNAGLPPQTPQPQFPHSMRQLPARPNQPNHGPPPPQAMPLPNAQPNRHVMSGSPLPPPNIQTPNNYMPGLGGPGVPLSSSYTFAPSSSGQPPVTFNTVTQYQPMPQMHALAIPTGGQPALSSMNQNTAPVMPIQHNGEQS</sequence>
<dbReference type="EMBL" id="CAWUPB010000913">
    <property type="protein sequence ID" value="CAK7330309.1"/>
    <property type="molecule type" value="Genomic_DNA"/>
</dbReference>
<proteinExistence type="predicted"/>
<comment type="caution">
    <text evidence="2">The sequence shown here is derived from an EMBL/GenBank/DDBJ whole genome shotgun (WGS) entry which is preliminary data.</text>
</comment>
<dbReference type="AlphaFoldDB" id="A0AAV1RB05"/>
<gene>
    <name evidence="2" type="ORF">DCAF_LOCUS7890</name>
</gene>
<evidence type="ECO:0000256" key="1">
    <source>
        <dbReference type="SAM" id="MobiDB-lite"/>
    </source>
</evidence>